<dbReference type="Pfam" id="PF06859">
    <property type="entry name" value="Bin3"/>
    <property type="match status" value="1"/>
</dbReference>
<evidence type="ECO:0000256" key="2">
    <source>
        <dbReference type="ARBA" id="ARBA00022603"/>
    </source>
</evidence>
<dbReference type="SUPFAM" id="SSF53335">
    <property type="entry name" value="S-adenosyl-L-methionine-dependent methyltransferases"/>
    <property type="match status" value="1"/>
</dbReference>
<evidence type="ECO:0000256" key="3">
    <source>
        <dbReference type="ARBA" id="ARBA00022679"/>
    </source>
</evidence>
<evidence type="ECO:0000256" key="6">
    <source>
        <dbReference type="RuleBase" id="RU367087"/>
    </source>
</evidence>
<dbReference type="InterPro" id="IPR024160">
    <property type="entry name" value="BIN3_SAM-bd_dom"/>
</dbReference>
<dbReference type="GO" id="GO:0017069">
    <property type="term" value="F:snRNA binding"/>
    <property type="evidence" value="ECO:0007669"/>
    <property type="project" value="TreeGrafter"/>
</dbReference>
<dbReference type="PANTHER" id="PTHR12315">
    <property type="entry name" value="BICOID-INTERACTING PROTEIN RELATED"/>
    <property type="match status" value="1"/>
</dbReference>
<gene>
    <name evidence="8" type="ORF">CC78DRAFT_190208</name>
</gene>
<dbReference type="EC" id="2.1.1.-" evidence="6"/>
<comment type="caution">
    <text evidence="8">The sequence shown here is derived from an EMBL/GenBank/DDBJ whole genome shotgun (WGS) entry which is preliminary data.</text>
</comment>
<keyword evidence="4 5" id="KW-0949">S-adenosyl-L-methionine</keyword>
<evidence type="ECO:0000256" key="5">
    <source>
        <dbReference type="PROSITE-ProRule" id="PRU00848"/>
    </source>
</evidence>
<organism evidence="8 9">
    <name type="scientific">Lojkania enalia</name>
    <dbReference type="NCBI Taxonomy" id="147567"/>
    <lineage>
        <taxon>Eukaryota</taxon>
        <taxon>Fungi</taxon>
        <taxon>Dikarya</taxon>
        <taxon>Ascomycota</taxon>
        <taxon>Pezizomycotina</taxon>
        <taxon>Dothideomycetes</taxon>
        <taxon>Pleosporomycetidae</taxon>
        <taxon>Pleosporales</taxon>
        <taxon>Pleosporales incertae sedis</taxon>
        <taxon>Lojkania</taxon>
    </lineage>
</organism>
<dbReference type="InterPro" id="IPR013216">
    <property type="entry name" value="Methyltransf_11"/>
</dbReference>
<dbReference type="InterPro" id="IPR029063">
    <property type="entry name" value="SAM-dependent_MTases_sf"/>
</dbReference>
<protein>
    <recommendedName>
        <fullName evidence="6">RNA methyltransferase</fullName>
        <ecNumber evidence="6">2.1.1.-</ecNumber>
    </recommendedName>
</protein>
<dbReference type="CDD" id="cd02440">
    <property type="entry name" value="AdoMet_MTases"/>
    <property type="match status" value="1"/>
</dbReference>
<dbReference type="GO" id="GO:0008757">
    <property type="term" value="F:S-adenosylmethionine-dependent methyltransferase activity"/>
    <property type="evidence" value="ECO:0007669"/>
    <property type="project" value="InterPro"/>
</dbReference>
<dbReference type="GO" id="GO:0040031">
    <property type="term" value="P:snRNA modification"/>
    <property type="evidence" value="ECO:0007669"/>
    <property type="project" value="TreeGrafter"/>
</dbReference>
<keyword evidence="2 6" id="KW-0489">Methyltransferase</keyword>
<evidence type="ECO:0000313" key="8">
    <source>
        <dbReference type="EMBL" id="KAF2270061.1"/>
    </source>
</evidence>
<dbReference type="OrthoDB" id="540004at2759"/>
<dbReference type="PANTHER" id="PTHR12315:SF0">
    <property type="entry name" value="7SK SNRNA METHYLPHOSPHATE CAPPING ENZYME"/>
    <property type="match status" value="1"/>
</dbReference>
<keyword evidence="3 6" id="KW-0808">Transferase</keyword>
<evidence type="ECO:0000256" key="4">
    <source>
        <dbReference type="ARBA" id="ARBA00022691"/>
    </source>
</evidence>
<dbReference type="Proteomes" id="UP000800093">
    <property type="component" value="Unassembled WGS sequence"/>
</dbReference>
<comment type="similarity">
    <text evidence="1 6">Belongs to the methyltransferase superfamily.</text>
</comment>
<dbReference type="GO" id="GO:0032259">
    <property type="term" value="P:methylation"/>
    <property type="evidence" value="ECO:0007669"/>
    <property type="project" value="UniProtKB-KW"/>
</dbReference>
<reference evidence="9" key="1">
    <citation type="journal article" date="2020" name="Stud. Mycol.">
        <title>101 Dothideomycetes genomes: A test case for predicting lifestyles and emergence of pathogens.</title>
        <authorList>
            <person name="Haridas S."/>
            <person name="Albert R."/>
            <person name="Binder M."/>
            <person name="Bloem J."/>
            <person name="LaButti K."/>
            <person name="Salamov A."/>
            <person name="Andreopoulos B."/>
            <person name="Baker S."/>
            <person name="Barry K."/>
            <person name="Bills G."/>
            <person name="Bluhm B."/>
            <person name="Cannon C."/>
            <person name="Castanera R."/>
            <person name="Culley D."/>
            <person name="Daum C."/>
            <person name="Ezra D."/>
            <person name="Gonzalez J."/>
            <person name="Henrissat B."/>
            <person name="Kuo A."/>
            <person name="Liang C."/>
            <person name="Lipzen A."/>
            <person name="Lutzoni F."/>
            <person name="Magnuson J."/>
            <person name="Mondo S."/>
            <person name="Nolan M."/>
            <person name="Ohm R."/>
            <person name="Pangilinan J."/>
            <person name="Park H.-J."/>
            <person name="Ramirez L."/>
            <person name="Alfaro M."/>
            <person name="Sun H."/>
            <person name="Tritt A."/>
            <person name="Yoshinaga Y."/>
            <person name="Zwiers L.-H."/>
            <person name="Turgeon B."/>
            <person name="Goodwin S."/>
            <person name="Spatafora J."/>
            <person name="Crous P."/>
            <person name="Grigoriev I."/>
        </authorList>
    </citation>
    <scope>NUCLEOTIDE SEQUENCE [LARGE SCALE GENOMIC DNA]</scope>
    <source>
        <strain evidence="9">CBS 304.66</strain>
    </source>
</reference>
<dbReference type="InterPro" id="IPR039772">
    <property type="entry name" value="Bin3-like"/>
</dbReference>
<dbReference type="EMBL" id="ML986580">
    <property type="protein sequence ID" value="KAF2270061.1"/>
    <property type="molecule type" value="Genomic_DNA"/>
</dbReference>
<evidence type="ECO:0000256" key="1">
    <source>
        <dbReference type="ARBA" id="ARBA00008361"/>
    </source>
</evidence>
<dbReference type="PROSITE" id="PS51515">
    <property type="entry name" value="BIN3_SAM"/>
    <property type="match status" value="1"/>
</dbReference>
<dbReference type="GO" id="GO:0008171">
    <property type="term" value="F:O-methyltransferase activity"/>
    <property type="evidence" value="ECO:0007669"/>
    <property type="project" value="UniProtKB-UniRule"/>
</dbReference>
<dbReference type="Gene3D" id="3.40.50.150">
    <property type="entry name" value="Vaccinia Virus protein VP39"/>
    <property type="match status" value="1"/>
</dbReference>
<accession>A0A9P4NBF2</accession>
<name>A0A9P4NBF2_9PLEO</name>
<evidence type="ECO:0000259" key="7">
    <source>
        <dbReference type="PROSITE" id="PS51515"/>
    </source>
</evidence>
<evidence type="ECO:0000313" key="9">
    <source>
        <dbReference type="Proteomes" id="UP000800093"/>
    </source>
</evidence>
<keyword evidence="9" id="KW-1185">Reference proteome</keyword>
<dbReference type="Pfam" id="PF08241">
    <property type="entry name" value="Methyltransf_11"/>
    <property type="match status" value="1"/>
</dbReference>
<feature type="domain" description="Bin3-type SAM" evidence="7">
    <location>
        <begin position="5"/>
        <end position="242"/>
    </location>
</feature>
<dbReference type="GO" id="GO:0008173">
    <property type="term" value="F:RNA methyltransferase activity"/>
    <property type="evidence" value="ECO:0007669"/>
    <property type="project" value="UniProtKB-UniRule"/>
</dbReference>
<proteinExistence type="inferred from homology"/>
<sequence length="242" mass="26854">MHVHDARLTLLNRLIPGLFRAKTCLDIGCNDGSVSCQLAFDFGACSVTGVDIDPELVSRAGNLFRLRASRVRPAADLTKPIVDYFPASVVLGHGYRLESDDDRDHRCPALAPALCQSPRVNFISADWAVSENAAMSGPYDVILALSVIKWVHLEHSDEGLLGFFAKCSSSLVAGGYLVLELQPWESYEKAVKRNKAPHYLQSLKGLNYRPETSFTDLLQRLGMNLYVTSEALPRRISVYRKE</sequence>
<dbReference type="InterPro" id="IPR010675">
    <property type="entry name" value="Bin3_C"/>
</dbReference>
<dbReference type="AlphaFoldDB" id="A0A9P4NBF2"/>